<dbReference type="AlphaFoldDB" id="A0AAQ3MCM9"/>
<evidence type="ECO:0000313" key="1">
    <source>
        <dbReference type="EMBL" id="WVS92461.1"/>
    </source>
</evidence>
<sequence>MGRDRRSNVPAIAGRNKETNKTFSLDQPKHKILIETGLLGILKIRIEATKSKILALATLVTV</sequence>
<gene>
    <name evidence="1" type="ORF">DOP62_13825</name>
</gene>
<dbReference type="Proteomes" id="UP000267249">
    <property type="component" value="Chromosome"/>
</dbReference>
<organism evidence="1 2">
    <name type="scientific">Synechococcus elongatus PCC 11801</name>
    <dbReference type="NCBI Taxonomy" id="2219813"/>
    <lineage>
        <taxon>Bacteria</taxon>
        <taxon>Bacillati</taxon>
        <taxon>Cyanobacteriota</taxon>
        <taxon>Cyanophyceae</taxon>
        <taxon>Synechococcales</taxon>
        <taxon>Synechococcaceae</taxon>
        <taxon>Synechococcus</taxon>
    </lineage>
</organism>
<dbReference type="EMBL" id="CP030139">
    <property type="protein sequence ID" value="WVS92461.1"/>
    <property type="molecule type" value="Genomic_DNA"/>
</dbReference>
<evidence type="ECO:0000313" key="2">
    <source>
        <dbReference type="Proteomes" id="UP000267249"/>
    </source>
</evidence>
<accession>A0AAQ3MCM9</accession>
<proteinExistence type="predicted"/>
<name>A0AAQ3MCM9_SYNEL</name>
<protein>
    <submittedName>
        <fullName evidence="1">Uncharacterized protein</fullName>
    </submittedName>
</protein>
<dbReference type="RefSeq" id="WP_208675063.1">
    <property type="nucleotide sequence ID" value="NZ_CP030139.2"/>
</dbReference>
<reference evidence="1 2" key="1">
    <citation type="journal article" date="2018" name="Sci. Rep.">
        <title>Genome Features and Biochemical Characteristics of a Robust, Fast Growing and Naturally Transformable Cyanobacterium Synechococcus elongatus PCC 11801 Isolated from India.</title>
        <authorList>
            <person name="Jaiswal D."/>
            <person name="Sengupta A."/>
            <person name="Sohoni S."/>
            <person name="Sengupta S."/>
            <person name="Phadnavis A.G."/>
            <person name="Pakrasi H.B."/>
            <person name="Wangikar P.P."/>
        </authorList>
    </citation>
    <scope>NUCLEOTIDE SEQUENCE [LARGE SCALE GENOMIC DNA]</scope>
    <source>
        <strain evidence="1 2">PCC 11801</strain>
    </source>
</reference>